<sequence>MSDNGNCYICSGTEAVFNFCCGHKACISCLIDFCFYALKSFYRILENDLDLLSGKASGLGCPLFCKTSQLSLSLRYISKFLDKIPILNENDRDTFKKVTDIGLSFFSGIKTYFSRCNICKNIFPDLKKNLHICKPCIKALFKIQLNLEPTSFSINWQRDFELFRSETNFEKITDFILVPYDEYSKTYFYEENSEQNIFYIMKLNQSNIFSTCLIIRAFIIENNRIESPSVMVRTHQHVQTIARINNLSFK</sequence>
<reference evidence="1 2" key="1">
    <citation type="submission" date="2016-11" db="EMBL/GenBank/DDBJ databases">
        <title>The macronuclear genome of Stentor coeruleus: a giant cell with tiny introns.</title>
        <authorList>
            <person name="Slabodnick M."/>
            <person name="Ruby J.G."/>
            <person name="Reiff S.B."/>
            <person name="Swart E.C."/>
            <person name="Gosai S."/>
            <person name="Prabakaran S."/>
            <person name="Witkowska E."/>
            <person name="Larue G.E."/>
            <person name="Fisher S."/>
            <person name="Freeman R.M."/>
            <person name="Gunawardena J."/>
            <person name="Chu W."/>
            <person name="Stover N.A."/>
            <person name="Gregory B.D."/>
            <person name="Nowacki M."/>
            <person name="Derisi J."/>
            <person name="Roy S.W."/>
            <person name="Marshall W.F."/>
            <person name="Sood P."/>
        </authorList>
    </citation>
    <scope>NUCLEOTIDE SEQUENCE [LARGE SCALE GENOMIC DNA]</scope>
    <source>
        <strain evidence="1">WM001</strain>
    </source>
</reference>
<name>A0A1R2BNU6_9CILI</name>
<dbReference type="AlphaFoldDB" id="A0A1R2BNU6"/>
<dbReference type="Proteomes" id="UP000187209">
    <property type="component" value="Unassembled WGS sequence"/>
</dbReference>
<dbReference type="EMBL" id="MPUH01000521">
    <property type="protein sequence ID" value="OMJ78447.1"/>
    <property type="molecule type" value="Genomic_DNA"/>
</dbReference>
<gene>
    <name evidence="1" type="ORF">SteCoe_21732</name>
</gene>
<evidence type="ECO:0000313" key="1">
    <source>
        <dbReference type="EMBL" id="OMJ78447.1"/>
    </source>
</evidence>
<accession>A0A1R2BNU6</accession>
<evidence type="ECO:0000313" key="2">
    <source>
        <dbReference type="Proteomes" id="UP000187209"/>
    </source>
</evidence>
<keyword evidence="2" id="KW-1185">Reference proteome</keyword>
<organism evidence="1 2">
    <name type="scientific">Stentor coeruleus</name>
    <dbReference type="NCBI Taxonomy" id="5963"/>
    <lineage>
        <taxon>Eukaryota</taxon>
        <taxon>Sar</taxon>
        <taxon>Alveolata</taxon>
        <taxon>Ciliophora</taxon>
        <taxon>Postciliodesmatophora</taxon>
        <taxon>Heterotrichea</taxon>
        <taxon>Heterotrichida</taxon>
        <taxon>Stentoridae</taxon>
        <taxon>Stentor</taxon>
    </lineage>
</organism>
<proteinExistence type="predicted"/>
<protein>
    <submittedName>
        <fullName evidence="1">Uncharacterized protein</fullName>
    </submittedName>
</protein>
<comment type="caution">
    <text evidence="1">The sequence shown here is derived from an EMBL/GenBank/DDBJ whole genome shotgun (WGS) entry which is preliminary data.</text>
</comment>